<gene>
    <name evidence="2" type="ORF">R3P38DRAFT_3352514</name>
</gene>
<organism evidence="2 3">
    <name type="scientific">Favolaschia claudopus</name>
    <dbReference type="NCBI Taxonomy" id="2862362"/>
    <lineage>
        <taxon>Eukaryota</taxon>
        <taxon>Fungi</taxon>
        <taxon>Dikarya</taxon>
        <taxon>Basidiomycota</taxon>
        <taxon>Agaricomycotina</taxon>
        <taxon>Agaricomycetes</taxon>
        <taxon>Agaricomycetidae</taxon>
        <taxon>Agaricales</taxon>
        <taxon>Marasmiineae</taxon>
        <taxon>Mycenaceae</taxon>
        <taxon>Favolaschia</taxon>
    </lineage>
</organism>
<sequence length="252" mass="27852">MPRLTKAQTRKALAKELALELYNLDVVAGDHCAIIGQATEEQVAEAYARGAVGRRSFGSMPPPDQMQAAIALAERDLEVVASTLKERMDAVASAMFLAQVKMMLGAKNDFELVKEVSALRVALHDKRFANHPPPHQLPPATIPTPAAQDLEPDYPELLPASTLRSMDFRNATRLPLKRVDINKYRRNPDPLLNASQFFVSKKSGNFYKVSSIVCTPEGKLFYLTFADEGSAGMCYTSEDFFELLSDSCKVQI</sequence>
<dbReference type="EMBL" id="JAWWNJ010000023">
    <property type="protein sequence ID" value="KAK7033361.1"/>
    <property type="molecule type" value="Genomic_DNA"/>
</dbReference>
<name>A0AAW0C6S2_9AGAR</name>
<feature type="region of interest" description="Disordered" evidence="1">
    <location>
        <begin position="129"/>
        <end position="149"/>
    </location>
</feature>
<comment type="caution">
    <text evidence="2">The sequence shown here is derived from an EMBL/GenBank/DDBJ whole genome shotgun (WGS) entry which is preliminary data.</text>
</comment>
<evidence type="ECO:0000256" key="1">
    <source>
        <dbReference type="SAM" id="MobiDB-lite"/>
    </source>
</evidence>
<evidence type="ECO:0000313" key="3">
    <source>
        <dbReference type="Proteomes" id="UP001362999"/>
    </source>
</evidence>
<reference evidence="2 3" key="1">
    <citation type="journal article" date="2024" name="J Genomics">
        <title>Draft genome sequencing and assembly of Favolaschia claudopus CIRM-BRFM 2984 isolated from oak limbs.</title>
        <authorList>
            <person name="Navarro D."/>
            <person name="Drula E."/>
            <person name="Chaduli D."/>
            <person name="Cazenave R."/>
            <person name="Ahrendt S."/>
            <person name="Wang J."/>
            <person name="Lipzen A."/>
            <person name="Daum C."/>
            <person name="Barry K."/>
            <person name="Grigoriev I.V."/>
            <person name="Favel A."/>
            <person name="Rosso M.N."/>
            <person name="Martin F."/>
        </authorList>
    </citation>
    <scope>NUCLEOTIDE SEQUENCE [LARGE SCALE GENOMIC DNA]</scope>
    <source>
        <strain evidence="2 3">CIRM-BRFM 2984</strain>
    </source>
</reference>
<accession>A0AAW0C6S2</accession>
<proteinExistence type="predicted"/>
<dbReference type="Proteomes" id="UP001362999">
    <property type="component" value="Unassembled WGS sequence"/>
</dbReference>
<protein>
    <submittedName>
        <fullName evidence="2">Uncharacterized protein</fullName>
    </submittedName>
</protein>
<feature type="compositionally biased region" description="Pro residues" evidence="1">
    <location>
        <begin position="131"/>
        <end position="142"/>
    </location>
</feature>
<dbReference type="AlphaFoldDB" id="A0AAW0C6S2"/>
<keyword evidence="3" id="KW-1185">Reference proteome</keyword>
<evidence type="ECO:0000313" key="2">
    <source>
        <dbReference type="EMBL" id="KAK7033361.1"/>
    </source>
</evidence>